<gene>
    <name evidence="2" type="ORF">BFN67_18545</name>
</gene>
<organism evidence="2 3">
    <name type="scientific">Manganibacter manganicus</name>
    <dbReference type="NCBI Taxonomy" id="1873176"/>
    <lineage>
        <taxon>Bacteria</taxon>
        <taxon>Pseudomonadati</taxon>
        <taxon>Pseudomonadota</taxon>
        <taxon>Alphaproteobacteria</taxon>
        <taxon>Hyphomicrobiales</taxon>
        <taxon>Phyllobacteriaceae</taxon>
        <taxon>Manganibacter</taxon>
    </lineage>
</organism>
<comment type="caution">
    <text evidence="2">The sequence shown here is derived from an EMBL/GenBank/DDBJ whole genome shotgun (WGS) entry which is preliminary data.</text>
</comment>
<dbReference type="InterPro" id="IPR043129">
    <property type="entry name" value="ATPase_NBD"/>
</dbReference>
<dbReference type="OrthoDB" id="49685at2"/>
<dbReference type="AlphaFoldDB" id="A0A1V8RQL9"/>
<dbReference type="InterPro" id="IPR000600">
    <property type="entry name" value="ROK"/>
</dbReference>
<keyword evidence="2" id="KW-0808">Transferase</keyword>
<dbReference type="InterPro" id="IPR049874">
    <property type="entry name" value="ROK_cs"/>
</dbReference>
<sequence>MNDALQTASSPRRIRQRNEIAVLQALHHFGSLTRADLARRLRVNRSSSGHIIEALAGDGLVREVESAGRGTANRAGRPGVHLELVPDALGFVGIEIGVEHMGVVEIDLAANVVASEIRPFAGASSDVSVAASEAVRLVLDVVPPERLRRCEGVGVATPSQMDGQGRVRLAPLLGWREVDLADLVRAQLPVRVPVLADNDANAFAIGATYHGQEPPSGVTLFLVMESGVGGGIVFDGKLFRGGNGVAGEVGHLLVPDADGEYRALERIVGLEVLLDRYRRLAGGNPLLSDLLSDVAAGKRAALGVARDWARALAFGLAQACRIIDPDRIVLGGSVAALYAPMAGHVVDAMAALQDSAFLLPEIVVTELEGSGPAFGAACMMHQRYLSLESQRLSETADGDG</sequence>
<dbReference type="RefSeq" id="WP_080919841.1">
    <property type="nucleotide sequence ID" value="NZ_MDET01000016.1"/>
</dbReference>
<evidence type="ECO:0000256" key="1">
    <source>
        <dbReference type="ARBA" id="ARBA00006479"/>
    </source>
</evidence>
<keyword evidence="2" id="KW-0418">Kinase</keyword>
<dbReference type="InterPro" id="IPR036390">
    <property type="entry name" value="WH_DNA-bd_sf"/>
</dbReference>
<dbReference type="PROSITE" id="PS01125">
    <property type="entry name" value="ROK"/>
    <property type="match status" value="1"/>
</dbReference>
<dbReference type="Gene3D" id="1.10.10.10">
    <property type="entry name" value="Winged helix-like DNA-binding domain superfamily/Winged helix DNA-binding domain"/>
    <property type="match status" value="1"/>
</dbReference>
<dbReference type="Gene3D" id="3.30.420.40">
    <property type="match status" value="2"/>
</dbReference>
<evidence type="ECO:0000313" key="3">
    <source>
        <dbReference type="Proteomes" id="UP000191905"/>
    </source>
</evidence>
<accession>A0A1V8RQL9</accession>
<dbReference type="InterPro" id="IPR036388">
    <property type="entry name" value="WH-like_DNA-bd_sf"/>
</dbReference>
<keyword evidence="3" id="KW-1185">Reference proteome</keyword>
<dbReference type="EMBL" id="MDET01000016">
    <property type="protein sequence ID" value="OQM75434.1"/>
    <property type="molecule type" value="Genomic_DNA"/>
</dbReference>
<proteinExistence type="inferred from homology"/>
<dbReference type="PANTHER" id="PTHR18964:SF149">
    <property type="entry name" value="BIFUNCTIONAL UDP-N-ACETYLGLUCOSAMINE 2-EPIMERASE_N-ACETYLMANNOSAMINE KINASE"/>
    <property type="match status" value="1"/>
</dbReference>
<dbReference type="SUPFAM" id="SSF53067">
    <property type="entry name" value="Actin-like ATPase domain"/>
    <property type="match status" value="1"/>
</dbReference>
<dbReference type="PANTHER" id="PTHR18964">
    <property type="entry name" value="ROK (REPRESSOR, ORF, KINASE) FAMILY"/>
    <property type="match status" value="1"/>
</dbReference>
<comment type="similarity">
    <text evidence="1">Belongs to the ROK (NagC/XylR) family.</text>
</comment>
<evidence type="ECO:0000313" key="2">
    <source>
        <dbReference type="EMBL" id="OQM75434.1"/>
    </source>
</evidence>
<dbReference type="GO" id="GO:0016301">
    <property type="term" value="F:kinase activity"/>
    <property type="evidence" value="ECO:0007669"/>
    <property type="project" value="UniProtKB-KW"/>
</dbReference>
<dbReference type="STRING" id="1873176.BFN67_18545"/>
<dbReference type="Proteomes" id="UP000191905">
    <property type="component" value="Unassembled WGS sequence"/>
</dbReference>
<dbReference type="Pfam" id="PF00480">
    <property type="entry name" value="ROK"/>
    <property type="match status" value="1"/>
</dbReference>
<protein>
    <submittedName>
        <fullName evidence="2">Sugar kinase</fullName>
    </submittedName>
</protein>
<reference evidence="2 3" key="1">
    <citation type="journal article" date="2016" name="Int. J. Syst. Evol. Microbiol.">
        <title>Pseudaminobacter manganicus sp. nov., isolated from sludge of a manganese mine.</title>
        <authorList>
            <person name="Li J."/>
            <person name="Huang J."/>
            <person name="Liao S."/>
            <person name="Wang G."/>
        </authorList>
    </citation>
    <scope>NUCLEOTIDE SEQUENCE [LARGE SCALE GENOMIC DNA]</scope>
    <source>
        <strain evidence="2 3">JH-7</strain>
    </source>
</reference>
<dbReference type="SUPFAM" id="SSF46785">
    <property type="entry name" value="Winged helix' DNA-binding domain"/>
    <property type="match status" value="1"/>
</dbReference>
<name>A0A1V8RQL9_9HYPH</name>